<evidence type="ECO:0000256" key="5">
    <source>
        <dbReference type="SAM" id="MobiDB-lite"/>
    </source>
</evidence>
<feature type="region of interest" description="Disordered" evidence="5">
    <location>
        <begin position="502"/>
        <end position="551"/>
    </location>
</feature>
<evidence type="ECO:0000256" key="4">
    <source>
        <dbReference type="ARBA" id="ARBA00023157"/>
    </source>
</evidence>
<protein>
    <submittedName>
        <fullName evidence="6">Cutinase family protein</fullName>
    </submittedName>
</protein>
<dbReference type="GO" id="GO:0052689">
    <property type="term" value="F:carboxylic ester hydrolase activity"/>
    <property type="evidence" value="ECO:0007669"/>
    <property type="project" value="UniProtKB-KW"/>
</dbReference>
<dbReference type="RefSeq" id="WP_251911969.1">
    <property type="nucleotide sequence ID" value="NZ_JAMRXG010000005.1"/>
</dbReference>
<feature type="compositionally biased region" description="Low complexity" evidence="5">
    <location>
        <begin position="527"/>
        <end position="544"/>
    </location>
</feature>
<gene>
    <name evidence="6" type="ORF">NDR86_13110</name>
</gene>
<dbReference type="EMBL" id="JAMRXG010000005">
    <property type="protein sequence ID" value="MCM6774413.1"/>
    <property type="molecule type" value="Genomic_DNA"/>
</dbReference>
<evidence type="ECO:0000313" key="7">
    <source>
        <dbReference type="Proteomes" id="UP001139157"/>
    </source>
</evidence>
<dbReference type="PANTHER" id="PTHR33630:SF9">
    <property type="entry name" value="CUTINASE 4"/>
    <property type="match status" value="1"/>
</dbReference>
<keyword evidence="3" id="KW-0378">Hydrolase</keyword>
<keyword evidence="7" id="KW-1185">Reference proteome</keyword>
<name>A0A9X2IWK3_9NOCA</name>
<proteinExistence type="inferred from homology"/>
<accession>A0A9X2IWK3</accession>
<feature type="compositionally biased region" description="Basic and acidic residues" evidence="5">
    <location>
        <begin position="34"/>
        <end position="45"/>
    </location>
</feature>
<organism evidence="6 7">
    <name type="scientific">Nocardia pulmonis</name>
    <dbReference type="NCBI Taxonomy" id="2951408"/>
    <lineage>
        <taxon>Bacteria</taxon>
        <taxon>Bacillati</taxon>
        <taxon>Actinomycetota</taxon>
        <taxon>Actinomycetes</taxon>
        <taxon>Mycobacteriales</taxon>
        <taxon>Nocardiaceae</taxon>
        <taxon>Nocardia</taxon>
    </lineage>
</organism>
<dbReference type="SUPFAM" id="SSF53474">
    <property type="entry name" value="alpha/beta-Hydrolases"/>
    <property type="match status" value="1"/>
</dbReference>
<dbReference type="Proteomes" id="UP001139157">
    <property type="component" value="Unassembled WGS sequence"/>
</dbReference>
<dbReference type="InterPro" id="IPR000675">
    <property type="entry name" value="Cutinase/axe"/>
</dbReference>
<evidence type="ECO:0000256" key="1">
    <source>
        <dbReference type="ARBA" id="ARBA00007534"/>
    </source>
</evidence>
<dbReference type="Gene3D" id="3.40.50.1820">
    <property type="entry name" value="alpha/beta hydrolase"/>
    <property type="match status" value="1"/>
</dbReference>
<keyword evidence="4" id="KW-1015">Disulfide bond</keyword>
<sequence>MTFNTTPRPQPLLTGIPMHQTNEPVPELGISSDGLRRSASRDNRPRARRGRSGSPFASCVAGVLLTLLQVAPAAAQRDDNPAPIGPTCPALYVLAVQGPDETSPDADPSSDTGALGHLFTTLLSETGDLVQRVYVRYTEYEPYEQASAAAATRLESIAHDIIDRCPTTKIAATGYGQGAVPVATFARRIGTGASPISADTIAAVALFAHPQRPAGAPVLVGAPTQDTPGPVPGTSGTAIASVRLTNQAPQGEGIDQNATAGGGYGTLTGRVADFCSPGDMTCDTPPGSPLAQTVRNIAAQSDIRDPVAAIATVAQALAATAWKTAAGVVTEDLSGTSLDQLSYQPSKSLGQRLAEASDPSTPMPGPDQALAVLFRLGTIGLNTVVTVAQKVLTPATIAELATIGLANPAAAIANLGAKVAGAIAELIPPQTALGWVNQAFDAITTTVTDQSQLYSLAMQTQYSDTAGRHSAYTSTPADPSGKSPLTVAANWFAAAAHDLAAASTARPTPKPRAAQSLPPTATSHSYPTSVTAPGATTTPSTAPAPTEPGAP</sequence>
<evidence type="ECO:0000256" key="2">
    <source>
        <dbReference type="ARBA" id="ARBA00022487"/>
    </source>
</evidence>
<dbReference type="PANTHER" id="PTHR33630">
    <property type="entry name" value="CUTINASE RV1984C-RELATED-RELATED"/>
    <property type="match status" value="1"/>
</dbReference>
<feature type="region of interest" description="Disordered" evidence="5">
    <location>
        <begin position="1"/>
        <end position="54"/>
    </location>
</feature>
<dbReference type="InterPro" id="IPR029058">
    <property type="entry name" value="AB_hydrolase_fold"/>
</dbReference>
<comment type="caution">
    <text evidence="6">The sequence shown here is derived from an EMBL/GenBank/DDBJ whole genome shotgun (WGS) entry which is preliminary data.</text>
</comment>
<dbReference type="Pfam" id="PF01083">
    <property type="entry name" value="Cutinase"/>
    <property type="match status" value="1"/>
</dbReference>
<evidence type="ECO:0000313" key="6">
    <source>
        <dbReference type="EMBL" id="MCM6774413.1"/>
    </source>
</evidence>
<comment type="similarity">
    <text evidence="1">Belongs to the cutinase family.</text>
</comment>
<reference evidence="6" key="1">
    <citation type="submission" date="2022-06" db="EMBL/GenBank/DDBJ databases">
        <title>Novel species in genus nocardia.</title>
        <authorList>
            <person name="Li F."/>
        </authorList>
    </citation>
    <scope>NUCLEOTIDE SEQUENCE</scope>
    <source>
        <strain evidence="6">CDC141</strain>
    </source>
</reference>
<feature type="compositionally biased region" description="Polar residues" evidence="5">
    <location>
        <begin position="517"/>
        <end position="526"/>
    </location>
</feature>
<dbReference type="AlphaFoldDB" id="A0A9X2IWK3"/>
<evidence type="ECO:0000256" key="3">
    <source>
        <dbReference type="ARBA" id="ARBA00022801"/>
    </source>
</evidence>
<dbReference type="SMART" id="SM01110">
    <property type="entry name" value="Cutinase"/>
    <property type="match status" value="1"/>
</dbReference>
<keyword evidence="2" id="KW-0719">Serine esterase</keyword>